<name>A0A2T4U8B4_9BACI</name>
<reference evidence="2 3" key="1">
    <citation type="submission" date="2018-03" db="EMBL/GenBank/DDBJ databases">
        <title>Alkalicoccus saliphilus sp. nov., isolated from a mineral pool.</title>
        <authorList>
            <person name="Zhao B."/>
        </authorList>
    </citation>
    <scope>NUCLEOTIDE SEQUENCE [LARGE SCALE GENOMIC DNA]</scope>
    <source>
        <strain evidence="2 3">6AG</strain>
    </source>
</reference>
<gene>
    <name evidence="2" type="ORF">C6Y45_04690</name>
</gene>
<evidence type="ECO:0000313" key="3">
    <source>
        <dbReference type="Proteomes" id="UP000240509"/>
    </source>
</evidence>
<keyword evidence="3" id="KW-1185">Reference proteome</keyword>
<dbReference type="Pfam" id="PF01248">
    <property type="entry name" value="Ribosomal_L7Ae"/>
    <property type="match status" value="1"/>
</dbReference>
<dbReference type="Proteomes" id="UP000240509">
    <property type="component" value="Unassembled WGS sequence"/>
</dbReference>
<dbReference type="InterPro" id="IPR004038">
    <property type="entry name" value="Ribosomal_eL8/eL30/eS12/Gad45"/>
</dbReference>
<comment type="caution">
    <text evidence="2">The sequence shown here is derived from an EMBL/GenBank/DDBJ whole genome shotgun (WGS) entry which is preliminary data.</text>
</comment>
<proteinExistence type="predicted"/>
<dbReference type="SUPFAM" id="SSF55315">
    <property type="entry name" value="L30e-like"/>
    <property type="match status" value="1"/>
</dbReference>
<feature type="domain" description="Ribosomal protein eL8/eL30/eS12/Gadd45" evidence="1">
    <location>
        <begin position="5"/>
        <end position="89"/>
    </location>
</feature>
<accession>A0A2T4U8B4</accession>
<evidence type="ECO:0000259" key="1">
    <source>
        <dbReference type="Pfam" id="PF01248"/>
    </source>
</evidence>
<protein>
    <recommendedName>
        <fullName evidence="1">Ribosomal protein eL8/eL30/eS12/Gadd45 domain-containing protein</fullName>
    </recommendedName>
</protein>
<organism evidence="2 3">
    <name type="scientific">Alkalicoccus saliphilus</name>
    <dbReference type="NCBI Taxonomy" id="200989"/>
    <lineage>
        <taxon>Bacteria</taxon>
        <taxon>Bacillati</taxon>
        <taxon>Bacillota</taxon>
        <taxon>Bacilli</taxon>
        <taxon>Bacillales</taxon>
        <taxon>Bacillaceae</taxon>
        <taxon>Alkalicoccus</taxon>
    </lineage>
</organism>
<dbReference type="InterPro" id="IPR029064">
    <property type="entry name" value="Ribosomal_eL30-like_sf"/>
</dbReference>
<dbReference type="OrthoDB" id="9794863at2"/>
<sequence>MDKKQYSLLGLMQRAGALITGEELVVKAVQSNKAKLVVLAEDASANTEKKISDKCRYYNIPLYRLGSRDDLGAAVGKERRVVIAVTDTGFADAYQKNEKKRV</sequence>
<evidence type="ECO:0000313" key="2">
    <source>
        <dbReference type="EMBL" id="PTL39620.1"/>
    </source>
</evidence>
<dbReference type="Gene3D" id="3.30.1330.30">
    <property type="match status" value="1"/>
</dbReference>
<dbReference type="EMBL" id="PZJJ01000005">
    <property type="protein sequence ID" value="PTL39620.1"/>
    <property type="molecule type" value="Genomic_DNA"/>
</dbReference>
<dbReference type="NCBIfam" id="NF005825">
    <property type="entry name" value="PRK07714.1"/>
    <property type="match status" value="1"/>
</dbReference>
<dbReference type="AlphaFoldDB" id="A0A2T4U8B4"/>